<name>A0A0G1ZCQ9_9BACT</name>
<dbReference type="InterPro" id="IPR011032">
    <property type="entry name" value="GroES-like_sf"/>
</dbReference>
<dbReference type="SUPFAM" id="SSF50129">
    <property type="entry name" value="GroES-like"/>
    <property type="match status" value="1"/>
</dbReference>
<dbReference type="GO" id="GO:0016491">
    <property type="term" value="F:oxidoreductase activity"/>
    <property type="evidence" value="ECO:0007669"/>
    <property type="project" value="InterPro"/>
</dbReference>
<dbReference type="InterPro" id="IPR036291">
    <property type="entry name" value="NAD(P)-bd_dom_sf"/>
</dbReference>
<dbReference type="SMART" id="SM00829">
    <property type="entry name" value="PKS_ER"/>
    <property type="match status" value="1"/>
</dbReference>
<dbReference type="InterPro" id="IPR013149">
    <property type="entry name" value="ADH-like_C"/>
</dbReference>
<evidence type="ECO:0000313" key="3">
    <source>
        <dbReference type="EMBL" id="KKW16964.1"/>
    </source>
</evidence>
<dbReference type="InterPro" id="IPR051603">
    <property type="entry name" value="Zinc-ADH_QOR/CCCR"/>
</dbReference>
<evidence type="ECO:0000313" key="4">
    <source>
        <dbReference type="Proteomes" id="UP000033982"/>
    </source>
</evidence>
<keyword evidence="1" id="KW-0521">NADP</keyword>
<proteinExistence type="predicted"/>
<accession>A0A0G1ZCQ9</accession>
<dbReference type="InterPro" id="IPR020843">
    <property type="entry name" value="ER"/>
</dbReference>
<evidence type="ECO:0000256" key="1">
    <source>
        <dbReference type="ARBA" id="ARBA00022857"/>
    </source>
</evidence>
<dbReference type="Pfam" id="PF00107">
    <property type="entry name" value="ADH_zinc_N"/>
    <property type="match status" value="1"/>
</dbReference>
<reference evidence="3 4" key="1">
    <citation type="journal article" date="2015" name="Nature">
        <title>rRNA introns, odd ribosomes, and small enigmatic genomes across a large radiation of phyla.</title>
        <authorList>
            <person name="Brown C.T."/>
            <person name="Hug L.A."/>
            <person name="Thomas B.C."/>
            <person name="Sharon I."/>
            <person name="Castelle C.J."/>
            <person name="Singh A."/>
            <person name="Wilkins M.J."/>
            <person name="Williams K.H."/>
            <person name="Banfield J.F."/>
        </authorList>
    </citation>
    <scope>NUCLEOTIDE SEQUENCE [LARGE SCALE GENOMIC DNA]</scope>
</reference>
<dbReference type="Proteomes" id="UP000033982">
    <property type="component" value="Unassembled WGS sequence"/>
</dbReference>
<dbReference type="Gene3D" id="3.40.50.720">
    <property type="entry name" value="NAD(P)-binding Rossmann-like Domain"/>
    <property type="match status" value="1"/>
</dbReference>
<organism evidence="3 4">
    <name type="scientific">Candidatus Magasanikbacteria bacterium GW2011_GWA2_50_22</name>
    <dbReference type="NCBI Taxonomy" id="1619043"/>
    <lineage>
        <taxon>Bacteria</taxon>
        <taxon>Candidatus Magasanikiibacteriota</taxon>
    </lineage>
</organism>
<dbReference type="AlphaFoldDB" id="A0A0G1ZCQ9"/>
<gene>
    <name evidence="3" type="ORF">UY58_C0013G0002</name>
</gene>
<sequence>MKALYFNEHGGPEVMQYGDMPDPRPGPGEALVQVKAVALNHLDLWVRQGWPGLNLPKPHIGGSDVAGLVAGYGAGANGPALRTRVVIDPGVVLGEDEWTRRGEESVSPHYHLLGESVRGGCAEYVAVPARNLLPIPDGIDFPQAAAPILVGLTAWRMLVKRAQLKAGESVAIVGAGGGVNSLSIQLAKYLGATVYAITSTPDKMRKAQELGADYVINYRAEDWSRKLYQLTGKRGVDVVVDNVGQATLNASMRALARGGRVVIVGNTSGPKTEIDVRFIFGKQISLIGSTMGSHQDFRDVMGLVWAGTLKPVIDRTMPLSEGRAAHELLAAGRQFGKVVLEV</sequence>
<dbReference type="SUPFAM" id="SSF51735">
    <property type="entry name" value="NAD(P)-binding Rossmann-fold domains"/>
    <property type="match status" value="1"/>
</dbReference>
<protein>
    <submittedName>
        <fullName evidence="3">Alcohol dehydrogenase zinc-binding domain protein</fullName>
    </submittedName>
</protein>
<dbReference type="EMBL" id="LCQN01000013">
    <property type="protein sequence ID" value="KKW16964.1"/>
    <property type="molecule type" value="Genomic_DNA"/>
</dbReference>
<evidence type="ECO:0000259" key="2">
    <source>
        <dbReference type="SMART" id="SM00829"/>
    </source>
</evidence>
<dbReference type="PANTHER" id="PTHR44154:SF1">
    <property type="entry name" value="QUINONE OXIDOREDUCTASE"/>
    <property type="match status" value="1"/>
</dbReference>
<dbReference type="Gene3D" id="3.90.180.10">
    <property type="entry name" value="Medium-chain alcohol dehydrogenases, catalytic domain"/>
    <property type="match status" value="1"/>
</dbReference>
<dbReference type="PANTHER" id="PTHR44154">
    <property type="entry name" value="QUINONE OXIDOREDUCTASE"/>
    <property type="match status" value="1"/>
</dbReference>
<dbReference type="Pfam" id="PF08240">
    <property type="entry name" value="ADH_N"/>
    <property type="match status" value="1"/>
</dbReference>
<feature type="domain" description="Enoyl reductase (ER)" evidence="2">
    <location>
        <begin position="10"/>
        <end position="340"/>
    </location>
</feature>
<comment type="caution">
    <text evidence="3">The sequence shown here is derived from an EMBL/GenBank/DDBJ whole genome shotgun (WGS) entry which is preliminary data.</text>
</comment>
<dbReference type="InterPro" id="IPR013154">
    <property type="entry name" value="ADH-like_N"/>
</dbReference>